<evidence type="ECO:0000313" key="3">
    <source>
        <dbReference type="Proteomes" id="UP000075243"/>
    </source>
</evidence>
<dbReference type="OMA" id="VAPHIAC"/>
<sequence>MQLKKHLFSHFQTKDLDCLKYFLGIEVAQSKEGNMISQRKYSLDILEETGMINYRPIDNSMDWLLVNLCEVQPMKLYCDNQVAPHIACNPVFHDRTKHIEVDCHFVKDKLLSKEIVTKFVNSRDQIVDIMTKSLRGPRIQFLCSKLGAYNLYAPT</sequence>
<protein>
    <submittedName>
        <fullName evidence="2">Copia protein</fullName>
    </submittedName>
</protein>
<dbReference type="CDD" id="cd09272">
    <property type="entry name" value="RNase_HI_RT_Ty1"/>
    <property type="match status" value="1"/>
</dbReference>
<keyword evidence="3" id="KW-1185">Reference proteome</keyword>
<accession>A0A151TVA1</accession>
<evidence type="ECO:0000313" key="2">
    <source>
        <dbReference type="EMBL" id="KYP71002.1"/>
    </source>
</evidence>
<dbReference type="Pfam" id="PF07727">
    <property type="entry name" value="RVT_2"/>
    <property type="match status" value="1"/>
</dbReference>
<name>A0A151TVA1_CAJCA</name>
<organism evidence="2 3">
    <name type="scientific">Cajanus cajan</name>
    <name type="common">Pigeon pea</name>
    <name type="synonym">Cajanus indicus</name>
    <dbReference type="NCBI Taxonomy" id="3821"/>
    <lineage>
        <taxon>Eukaryota</taxon>
        <taxon>Viridiplantae</taxon>
        <taxon>Streptophyta</taxon>
        <taxon>Embryophyta</taxon>
        <taxon>Tracheophyta</taxon>
        <taxon>Spermatophyta</taxon>
        <taxon>Magnoliopsida</taxon>
        <taxon>eudicotyledons</taxon>
        <taxon>Gunneridae</taxon>
        <taxon>Pentapetalae</taxon>
        <taxon>rosids</taxon>
        <taxon>fabids</taxon>
        <taxon>Fabales</taxon>
        <taxon>Fabaceae</taxon>
        <taxon>Papilionoideae</taxon>
        <taxon>50 kb inversion clade</taxon>
        <taxon>NPAAA clade</taxon>
        <taxon>indigoferoid/millettioid clade</taxon>
        <taxon>Phaseoleae</taxon>
        <taxon>Cajanus</taxon>
    </lineage>
</organism>
<dbReference type="PANTHER" id="PTHR11439">
    <property type="entry name" value="GAG-POL-RELATED RETROTRANSPOSON"/>
    <property type="match status" value="1"/>
</dbReference>
<dbReference type="PANTHER" id="PTHR11439:SF470">
    <property type="entry name" value="CYSTEINE-RICH RLK (RECEPTOR-LIKE PROTEIN KINASE) 8"/>
    <property type="match status" value="1"/>
</dbReference>
<proteinExistence type="predicted"/>
<dbReference type="Gramene" id="C.cajan_09961.t">
    <property type="protein sequence ID" value="C.cajan_09961.t"/>
    <property type="gene ID" value="C.cajan_09961"/>
</dbReference>
<dbReference type="InterPro" id="IPR013103">
    <property type="entry name" value="RVT_2"/>
</dbReference>
<dbReference type="Proteomes" id="UP000075243">
    <property type="component" value="Chromosome 3"/>
</dbReference>
<dbReference type="EMBL" id="CM003605">
    <property type="protein sequence ID" value="KYP71002.1"/>
    <property type="molecule type" value="Genomic_DNA"/>
</dbReference>
<reference evidence="2 3" key="1">
    <citation type="journal article" date="2012" name="Nat. Biotechnol.">
        <title>Draft genome sequence of pigeonpea (Cajanus cajan), an orphan legume crop of resource-poor farmers.</title>
        <authorList>
            <person name="Varshney R.K."/>
            <person name="Chen W."/>
            <person name="Li Y."/>
            <person name="Bharti A.K."/>
            <person name="Saxena R.K."/>
            <person name="Schlueter J.A."/>
            <person name="Donoghue M.T."/>
            <person name="Azam S."/>
            <person name="Fan G."/>
            <person name="Whaley A.M."/>
            <person name="Farmer A.D."/>
            <person name="Sheridan J."/>
            <person name="Iwata A."/>
            <person name="Tuteja R."/>
            <person name="Penmetsa R.V."/>
            <person name="Wu W."/>
            <person name="Upadhyaya H.D."/>
            <person name="Yang S.P."/>
            <person name="Shah T."/>
            <person name="Saxena K.B."/>
            <person name="Michael T."/>
            <person name="McCombie W.R."/>
            <person name="Yang B."/>
            <person name="Zhang G."/>
            <person name="Yang H."/>
            <person name="Wang J."/>
            <person name="Spillane C."/>
            <person name="Cook D.R."/>
            <person name="May G.D."/>
            <person name="Xu X."/>
            <person name="Jackson S.A."/>
        </authorList>
    </citation>
    <scope>NUCLEOTIDE SEQUENCE [LARGE SCALE GENOMIC DNA]</scope>
    <source>
        <strain evidence="3">cv. Asha</strain>
    </source>
</reference>
<evidence type="ECO:0000259" key="1">
    <source>
        <dbReference type="Pfam" id="PF07727"/>
    </source>
</evidence>
<dbReference type="AlphaFoldDB" id="A0A151TVA1"/>
<feature type="domain" description="Reverse transcriptase Ty1/copia-type" evidence="1">
    <location>
        <begin position="3"/>
        <end position="56"/>
    </location>
</feature>
<gene>
    <name evidence="2" type="ORF">KK1_010244</name>
</gene>